<dbReference type="Gene3D" id="3.20.20.80">
    <property type="entry name" value="Glycosidases"/>
    <property type="match status" value="1"/>
</dbReference>
<dbReference type="InterPro" id="IPR015020">
    <property type="entry name" value="Rv2525c-like_Glyco_Hydro-like"/>
</dbReference>
<gene>
    <name evidence="2" type="ORF">ADK75_00320</name>
</gene>
<evidence type="ECO:0000313" key="2">
    <source>
        <dbReference type="EMBL" id="KOG57896.1"/>
    </source>
</evidence>
<proteinExistence type="predicted"/>
<dbReference type="CDD" id="cd06418">
    <property type="entry name" value="GH25_BacA-like"/>
    <property type="match status" value="1"/>
</dbReference>
<dbReference type="Proteomes" id="UP000037084">
    <property type="component" value="Unassembled WGS sequence"/>
</dbReference>
<evidence type="ECO:0000313" key="3">
    <source>
        <dbReference type="Proteomes" id="UP000037084"/>
    </source>
</evidence>
<accession>A0A0L8N5A9</accession>
<feature type="domain" description="Rv2525c-like glycoside hydrolase-like" evidence="1">
    <location>
        <begin position="302"/>
        <end position="489"/>
    </location>
</feature>
<dbReference type="AlphaFoldDB" id="A0A0L8N5A9"/>
<dbReference type="SUPFAM" id="SSF51445">
    <property type="entry name" value="(Trans)glycosidases"/>
    <property type="match status" value="1"/>
</dbReference>
<name>A0A0L8N5A9_STRVG</name>
<organism evidence="2 3">
    <name type="scientific">Streptomyces virginiae</name>
    <name type="common">Streptomyces cinnamonensis</name>
    <dbReference type="NCBI Taxonomy" id="1961"/>
    <lineage>
        <taxon>Bacteria</taxon>
        <taxon>Bacillati</taxon>
        <taxon>Actinomycetota</taxon>
        <taxon>Actinomycetes</taxon>
        <taxon>Kitasatosporales</taxon>
        <taxon>Streptomycetaceae</taxon>
        <taxon>Streptomyces</taxon>
    </lineage>
</organism>
<dbReference type="InterPro" id="IPR017853">
    <property type="entry name" value="GH"/>
</dbReference>
<evidence type="ECO:0000259" key="1">
    <source>
        <dbReference type="Pfam" id="PF08924"/>
    </source>
</evidence>
<protein>
    <recommendedName>
        <fullName evidence="1">Rv2525c-like glycoside hydrolase-like domain-containing protein</fullName>
    </recommendedName>
</protein>
<dbReference type="PATRIC" id="fig|1961.12.peg.68"/>
<dbReference type="EMBL" id="LGUV01000001">
    <property type="protein sequence ID" value="KOG57896.1"/>
    <property type="molecule type" value="Genomic_DNA"/>
</dbReference>
<reference evidence="3" key="1">
    <citation type="submission" date="2015-07" db="EMBL/GenBank/DDBJ databases">
        <authorList>
            <consortium name="Consortium for Microbial Forensics and Genomics (microFORGE)"/>
            <person name="Knight B.M."/>
            <person name="Roberts D.P."/>
            <person name="Lin D."/>
            <person name="Hari K."/>
            <person name="Fletcher J."/>
            <person name="Melcher U."/>
            <person name="Blagden T."/>
            <person name="Winegar R.A."/>
        </authorList>
    </citation>
    <scope>NUCLEOTIDE SEQUENCE [LARGE SCALE GENOMIC DNA]</scope>
    <source>
        <strain evidence="3">NRRL B-1447</strain>
    </source>
</reference>
<dbReference type="OrthoDB" id="1795295at2"/>
<dbReference type="Pfam" id="PF08924">
    <property type="entry name" value="Rv2525c_GlyHyd-like"/>
    <property type="match status" value="1"/>
</dbReference>
<comment type="caution">
    <text evidence="2">The sequence shown here is derived from an EMBL/GenBank/DDBJ whole genome shotgun (WGS) entry which is preliminary data.</text>
</comment>
<sequence length="779" mass="85528">MDQKVLDAQKWINKTYAGKAGYNACPENGQTGWTTMWALTRALQIELGIATPSDSFGPTTEAKFKALGTVGPGYTGNRNVVQIIQHAFFCKGYWGGEGADFGMATQNAVMQMKDNMGLVKGGPNVDPKFMKALLTLDAYVVVSGGTEKVRDIQRWLNGRYSNRSSFSIGPADGIYSRDVQKSLMKALQYEFGIADDSASGNFGPTTQAGLKAHEVGPGSSGIFVHLFSAACVFNGLDVAFSPDWSDNLKKKVVAFQEFSSLENTDGRGDYDTWCQLLVSMGNPDRRAGACDTRFTITAARAKALKAAGFGVVGRYLEEEVIDPKYDLDKEIQPGELDAIFDGGMRVFPISQYNARKLEHFTYSEGYRHGLKAHARAADVYKFNRGTVIYFAVDYDATDPEITSNIIPYFNGVQAALAANGKRYLAGVYGSRNVCQRVSDEAYAVHSFVSGMSWGFSGNLGFAMPKNWSFTQIKEFKFTANGDTFDLDRNVFRGTDQGVGRDGVGRTDSPVDAMLKFIDDLYAAAVSYGKGNPNELVCEYLRSPQYNGLKSGWNALLYQADAAWLAHADKQVGRRMESFKDPSSGVSLNLDHLAAAANTVMTKGSNSGKKINRGDFAGWGGDLCTLYIDWRKAADSYASGYLFCQDRFAKINVPSSFSYGDLVEDVDGYLIGTAAGIKTKPINQLFRSHYGPGAKPGHLRRMKDFYNQRFQGSMDVVKGASYNMLSEVVEDNVLQPMRMAAFYYLGKDILLPWQLPDDKLSPFISGFADQFQKIVGLENA</sequence>
<dbReference type="RefSeq" id="WP_053167123.1">
    <property type="nucleotide sequence ID" value="NZ_LGUV01000001.1"/>
</dbReference>